<feature type="transmembrane region" description="Helical" evidence="1">
    <location>
        <begin position="15"/>
        <end position="32"/>
    </location>
</feature>
<proteinExistence type="predicted"/>
<sequence>MKKDSKKHSGTTRPALYFVFLIIFIIIVSAAFKTYDLFKKSKYDGDNRFTVAVISKKESNILTVSPKDKTISQITFKNVNDEKSLLENSVPLDGFVKTEIKSENPKDYFSKLFSAYRDVKTDLTIIDLFRLKMFASGVENGNVKKEVIEGYSDKNFNSLTQTSFIDPKIAEEKVTIQITNATPIGGLGAILAKYLTNLGANVVLVNSSQADENNTKIYYKNESYTLEKISKILKVDPTEKDVNSISDINIIIGSDREDLFE</sequence>
<evidence type="ECO:0000313" key="3">
    <source>
        <dbReference type="EMBL" id="TXG75723.1"/>
    </source>
</evidence>
<protein>
    <submittedName>
        <fullName evidence="3">LytR family transcriptional regulator</fullName>
    </submittedName>
</protein>
<evidence type="ECO:0000259" key="2">
    <source>
        <dbReference type="Pfam" id="PF13399"/>
    </source>
</evidence>
<dbReference type="Gene3D" id="3.30.70.2390">
    <property type="match status" value="1"/>
</dbReference>
<comment type="caution">
    <text evidence="3">The sequence shown here is derived from an EMBL/GenBank/DDBJ whole genome shotgun (WGS) entry which is preliminary data.</text>
</comment>
<keyword evidence="1" id="KW-0812">Transmembrane</keyword>
<dbReference type="AlphaFoldDB" id="A0A5C7J2L1"/>
<gene>
    <name evidence="3" type="ORF">E6Q11_06975</name>
</gene>
<keyword evidence="1" id="KW-0472">Membrane</keyword>
<reference evidence="3 4" key="1">
    <citation type="submission" date="2018-09" db="EMBL/GenBank/DDBJ databases">
        <title>Metagenome Assembled Genomes from an Advanced Water Purification Facility.</title>
        <authorList>
            <person name="Stamps B.W."/>
            <person name="Spear J.R."/>
        </authorList>
    </citation>
    <scope>NUCLEOTIDE SEQUENCE [LARGE SCALE GENOMIC DNA]</scope>
    <source>
        <strain evidence="3">Bin_63_2</strain>
    </source>
</reference>
<name>A0A5C7J2L1_9BACT</name>
<dbReference type="Pfam" id="PF13399">
    <property type="entry name" value="LytR_C"/>
    <property type="match status" value="1"/>
</dbReference>
<dbReference type="EMBL" id="SSDS01000114">
    <property type="protein sequence ID" value="TXG75723.1"/>
    <property type="molecule type" value="Genomic_DNA"/>
</dbReference>
<dbReference type="Proteomes" id="UP000321026">
    <property type="component" value="Unassembled WGS sequence"/>
</dbReference>
<evidence type="ECO:0000313" key="4">
    <source>
        <dbReference type="Proteomes" id="UP000321026"/>
    </source>
</evidence>
<keyword evidence="1" id="KW-1133">Transmembrane helix</keyword>
<organism evidence="3 4">
    <name type="scientific">Candidatus Dojkabacteria bacterium</name>
    <dbReference type="NCBI Taxonomy" id="2099670"/>
    <lineage>
        <taxon>Bacteria</taxon>
        <taxon>Candidatus Dojkabacteria</taxon>
    </lineage>
</organism>
<feature type="domain" description="LytR/CpsA/Psr regulator C-terminal" evidence="2">
    <location>
        <begin position="174"/>
        <end position="255"/>
    </location>
</feature>
<evidence type="ECO:0000256" key="1">
    <source>
        <dbReference type="SAM" id="Phobius"/>
    </source>
</evidence>
<accession>A0A5C7J2L1</accession>
<dbReference type="InterPro" id="IPR027381">
    <property type="entry name" value="LytR/CpsA/Psr_C"/>
</dbReference>